<name>A0A0K1PMK4_9BACT</name>
<dbReference type="STRING" id="1391654.AKJ09_01424"/>
<reference evidence="3 4" key="1">
    <citation type="submission" date="2015-08" db="EMBL/GenBank/DDBJ databases">
        <authorList>
            <person name="Babu N.S."/>
            <person name="Beckwith C.J."/>
            <person name="Beseler K.G."/>
            <person name="Brison A."/>
            <person name="Carone J.V."/>
            <person name="Caskin T.P."/>
            <person name="Diamond M."/>
            <person name="Durham M.E."/>
            <person name="Foxe J.M."/>
            <person name="Go M."/>
            <person name="Henderson B.A."/>
            <person name="Jones I.B."/>
            <person name="McGettigan J.A."/>
            <person name="Micheletti S.J."/>
            <person name="Nasrallah M.E."/>
            <person name="Ortiz D."/>
            <person name="Piller C.R."/>
            <person name="Privatt S.R."/>
            <person name="Schneider S.L."/>
            <person name="Sharp S."/>
            <person name="Smith T.C."/>
            <person name="Stanton J.D."/>
            <person name="Ullery H.E."/>
            <person name="Wilson R.J."/>
            <person name="Serrano M.G."/>
            <person name="Buck G."/>
            <person name="Lee V."/>
            <person name="Wang Y."/>
            <person name="Carvalho R."/>
            <person name="Voegtly L."/>
            <person name="Shi R."/>
            <person name="Duckworth R."/>
            <person name="Johnson A."/>
            <person name="Loviza R."/>
            <person name="Walstead R."/>
            <person name="Shah Z."/>
            <person name="Kiflezghi M."/>
            <person name="Wade K."/>
            <person name="Ball S.L."/>
            <person name="Bradley K.W."/>
            <person name="Asai D.J."/>
            <person name="Bowman C.A."/>
            <person name="Russell D.A."/>
            <person name="Pope W.H."/>
            <person name="Jacobs-Sera D."/>
            <person name="Hendrix R.W."/>
            <person name="Hatfull G.F."/>
        </authorList>
    </citation>
    <scope>NUCLEOTIDE SEQUENCE [LARGE SCALE GENOMIC DNA]</scope>
    <source>
        <strain evidence="3 4">DSM 27648</strain>
    </source>
</reference>
<evidence type="ECO:0000313" key="4">
    <source>
        <dbReference type="Proteomes" id="UP000064967"/>
    </source>
</evidence>
<evidence type="ECO:0000256" key="2">
    <source>
        <dbReference type="SAM" id="Phobius"/>
    </source>
</evidence>
<proteinExistence type="predicted"/>
<accession>A0A0K1PMK4</accession>
<evidence type="ECO:0000313" key="3">
    <source>
        <dbReference type="EMBL" id="AKU94760.1"/>
    </source>
</evidence>
<evidence type="ECO:0000256" key="1">
    <source>
        <dbReference type="SAM" id="MobiDB-lite"/>
    </source>
</evidence>
<keyword evidence="2" id="KW-1133">Transmembrane helix</keyword>
<keyword evidence="2" id="KW-0472">Membrane</keyword>
<dbReference type="AlphaFoldDB" id="A0A0K1PMK4"/>
<gene>
    <name evidence="3" type="ORF">AKJ09_01424</name>
</gene>
<dbReference type="Proteomes" id="UP000064967">
    <property type="component" value="Chromosome"/>
</dbReference>
<keyword evidence="2" id="KW-0812">Transmembrane</keyword>
<dbReference type="KEGG" id="llu:AKJ09_01424"/>
<sequence length="409" mass="43731">MARDRRGAIVVLGAFMAPLLVGALYYVVSVANVLMQREGLQHDADAAAFTAAVVDARGMNAIAVINVLMSAVMGVVLPMRALQPAYAEIASRGCHHHCPCAIVADAARASAELNGRATMVEQQARDLLAALSDAQDAIAREAPHLGAEAATRMAARHPAFLPVTPRVDTYSPSLGPEGCRLGLPVEQDEFGRACRQAKPYVDAIAYRIANDTLHTIGACQSGLEALGIASRSLASPDNLAICRENAQPPCSVGGGSGPHPKKVFHEAKNGNDYMQIWSSLQGKPFDAHRSGVEVASYDTKGSDPMQELNTSFAQAEIYFDCDGSFGSSSCNGNEHAMWTTRWTARLRRVHKPEISFENDAFVKNTITDADHWNAARTALLTKRREPGTDGPAKSEASRTLLGAEEGPLQ</sequence>
<protein>
    <submittedName>
        <fullName evidence="3">Uncharacterized protein</fullName>
    </submittedName>
</protein>
<feature type="region of interest" description="Disordered" evidence="1">
    <location>
        <begin position="381"/>
        <end position="409"/>
    </location>
</feature>
<dbReference type="EMBL" id="CP012333">
    <property type="protein sequence ID" value="AKU94760.1"/>
    <property type="molecule type" value="Genomic_DNA"/>
</dbReference>
<organism evidence="3 4">
    <name type="scientific">Labilithrix luteola</name>
    <dbReference type="NCBI Taxonomy" id="1391654"/>
    <lineage>
        <taxon>Bacteria</taxon>
        <taxon>Pseudomonadati</taxon>
        <taxon>Myxococcota</taxon>
        <taxon>Polyangia</taxon>
        <taxon>Polyangiales</taxon>
        <taxon>Labilitrichaceae</taxon>
        <taxon>Labilithrix</taxon>
    </lineage>
</organism>
<feature type="transmembrane region" description="Helical" evidence="2">
    <location>
        <begin position="7"/>
        <end position="28"/>
    </location>
</feature>
<keyword evidence="4" id="KW-1185">Reference proteome</keyword>